<reference evidence="7 8" key="1">
    <citation type="submission" date="2015-12" db="EMBL/GenBank/DDBJ databases">
        <title>The genome of Folsomia candida.</title>
        <authorList>
            <person name="Faddeeva A."/>
            <person name="Derks M.F."/>
            <person name="Anvar Y."/>
            <person name="Smit S."/>
            <person name="Van Straalen N."/>
            <person name="Roelofs D."/>
        </authorList>
    </citation>
    <scope>NUCLEOTIDE SEQUENCE [LARGE SCALE GENOMIC DNA]</scope>
    <source>
        <strain evidence="7 8">VU population</strain>
        <tissue evidence="7">Whole body</tissue>
    </source>
</reference>
<dbReference type="Proteomes" id="UP000198287">
    <property type="component" value="Unassembled WGS sequence"/>
</dbReference>
<dbReference type="SUPFAM" id="SSF144232">
    <property type="entry name" value="HIT/MYND zinc finger-like"/>
    <property type="match status" value="1"/>
</dbReference>
<dbReference type="GO" id="GO:0008270">
    <property type="term" value="F:zinc ion binding"/>
    <property type="evidence" value="ECO:0007669"/>
    <property type="project" value="UniProtKB-KW"/>
</dbReference>
<name>A0A226DZZ8_FOLCA</name>
<evidence type="ECO:0000313" key="7">
    <source>
        <dbReference type="EMBL" id="OXA50578.1"/>
    </source>
</evidence>
<evidence type="ECO:0000256" key="4">
    <source>
        <dbReference type="PROSITE-ProRule" id="PRU00134"/>
    </source>
</evidence>
<evidence type="ECO:0000256" key="3">
    <source>
        <dbReference type="ARBA" id="ARBA00022833"/>
    </source>
</evidence>
<feature type="region of interest" description="Disordered" evidence="5">
    <location>
        <begin position="1"/>
        <end position="52"/>
    </location>
</feature>
<evidence type="ECO:0000256" key="1">
    <source>
        <dbReference type="ARBA" id="ARBA00022723"/>
    </source>
</evidence>
<dbReference type="Gene3D" id="6.10.140.2220">
    <property type="match status" value="2"/>
</dbReference>
<dbReference type="InterPro" id="IPR046341">
    <property type="entry name" value="SET_dom_sf"/>
</dbReference>
<sequence length="887" mass="98646">MTRKKTKSKAGGDTAASSSSPSSGSGPTSSVATSSSSGSSDDTEHHPEDEYIVPQIVKVVSLADHQNCYNNQNLYSNGGSSSSSRGGGVTSTNNILLVDHPDSGDPTHPPPSFLDNCAPEPENILGLSYHGDPDGDDDDDDLNDEFSHKFASFTLSTPCASSSSSGLAASSVSDERVDFFSTVTATAPGRYQPFTITTHSSSIGSPSNTISTSSSPLRRPSNPVPPPKITSTSRIGGARPGDDFDCDVDDWENCCGTVPCITIWEELRFCEGHDCNSPANRKCAQCKNVFYCSPEHHRLDWKRHRVNCTPFRIQFVGMGAADEMPVSAAVACRNIAAGQVIFNEKPMLVFPLADSQTENQLRSPLDLPCIQARIRGKASERQSFCDASFPACLGCVKIGNELDNGDASTPHGCSCSNCGLPLCSYNCQLLIAHQVGECDAIASAKLEPTESTWFHCAHAFYMDIEIMRALQLEKYDRPGWELLLEQRTYVRVEHYKNTPSYHLFASNMETLVPFSVKISGYNYDLIGDVHAIINSLSYRPNLNCTYKLLFSTQSQFAHDCVPNTLQYVEEEYGGDGKRMRLVTKAAIPIMKGEVITLDFTPSPYLSYQRRRQVLDDVLNISSCMCQRCQHPSVMNDLTTEIKCYSCRMGTVCSENYPLWKESVWSCRICQEEISFYRIQEIERDCASELSLLVTSASNTGSVREVQDWIRRKGQLDLNPKHHLIFTAWCYCESLIRSRISRIRNPDPAHVYTAEEMEHFDTLGKYSDLILEHLDSIRPGIWIDKGIAQFHKFYSSFALTSRHYQNGTMSKFEFVKNVMKALKILQQALQTLSVYEGYNSPSVLRLTHEVTSVLSSLKEYMAHFLQLSESETYPLPSLEKVLNSRSHV</sequence>
<proteinExistence type="predicted"/>
<evidence type="ECO:0000313" key="8">
    <source>
        <dbReference type="Proteomes" id="UP000198287"/>
    </source>
</evidence>
<feature type="domain" description="MYND-type" evidence="6">
    <location>
        <begin position="272"/>
        <end position="308"/>
    </location>
</feature>
<dbReference type="SUPFAM" id="SSF82199">
    <property type="entry name" value="SET domain"/>
    <property type="match status" value="1"/>
</dbReference>
<feature type="region of interest" description="Disordered" evidence="5">
    <location>
        <begin position="196"/>
        <end position="236"/>
    </location>
</feature>
<feature type="compositionally biased region" description="Low complexity" evidence="5">
    <location>
        <begin position="11"/>
        <end position="40"/>
    </location>
</feature>
<dbReference type="PANTHER" id="PTHR46455:SF5">
    <property type="entry name" value="SET AND MYND DOMAIN CONTAINING, ARTHROPOD-SPECIFIC, MEMBER 4, ISOFORM A"/>
    <property type="match status" value="1"/>
</dbReference>
<keyword evidence="3" id="KW-0862">Zinc</keyword>
<dbReference type="PROSITE" id="PS50865">
    <property type="entry name" value="ZF_MYND_2"/>
    <property type="match status" value="1"/>
</dbReference>
<evidence type="ECO:0000259" key="6">
    <source>
        <dbReference type="PROSITE" id="PS50865"/>
    </source>
</evidence>
<feature type="compositionally biased region" description="Low complexity" evidence="5">
    <location>
        <begin position="76"/>
        <end position="94"/>
    </location>
</feature>
<dbReference type="InterPro" id="IPR053010">
    <property type="entry name" value="SET_SmydA-8"/>
</dbReference>
<dbReference type="Gene3D" id="2.170.270.10">
    <property type="entry name" value="SET domain"/>
    <property type="match status" value="1"/>
</dbReference>
<dbReference type="STRING" id="158441.A0A226DZZ8"/>
<gene>
    <name evidence="7" type="ORF">Fcan01_14642</name>
</gene>
<evidence type="ECO:0000256" key="2">
    <source>
        <dbReference type="ARBA" id="ARBA00022771"/>
    </source>
</evidence>
<dbReference type="Pfam" id="PF01753">
    <property type="entry name" value="zf-MYND"/>
    <property type="match status" value="1"/>
</dbReference>
<dbReference type="OrthoDB" id="432970at2759"/>
<evidence type="ECO:0000256" key="5">
    <source>
        <dbReference type="SAM" id="MobiDB-lite"/>
    </source>
</evidence>
<dbReference type="AlphaFoldDB" id="A0A226DZZ8"/>
<organism evidence="7 8">
    <name type="scientific">Folsomia candida</name>
    <name type="common">Springtail</name>
    <dbReference type="NCBI Taxonomy" id="158441"/>
    <lineage>
        <taxon>Eukaryota</taxon>
        <taxon>Metazoa</taxon>
        <taxon>Ecdysozoa</taxon>
        <taxon>Arthropoda</taxon>
        <taxon>Hexapoda</taxon>
        <taxon>Collembola</taxon>
        <taxon>Entomobryomorpha</taxon>
        <taxon>Isotomoidea</taxon>
        <taxon>Isotomidae</taxon>
        <taxon>Proisotominae</taxon>
        <taxon>Folsomia</taxon>
    </lineage>
</organism>
<dbReference type="EMBL" id="LNIX01000008">
    <property type="protein sequence ID" value="OXA50578.1"/>
    <property type="molecule type" value="Genomic_DNA"/>
</dbReference>
<feature type="region of interest" description="Disordered" evidence="5">
    <location>
        <begin position="76"/>
        <end position="110"/>
    </location>
</feature>
<protein>
    <submittedName>
        <fullName evidence="7">Hypoxia-inducible factor prolyl hydroxylase</fullName>
    </submittedName>
</protein>
<dbReference type="Gene3D" id="1.10.220.160">
    <property type="match status" value="1"/>
</dbReference>
<accession>A0A226DZZ8</accession>
<keyword evidence="8" id="KW-1185">Reference proteome</keyword>
<dbReference type="PANTHER" id="PTHR46455">
    <property type="entry name" value="SET AND MYND DOMAIN CONTAINING, ARTHROPOD-SPECIFIC, MEMBER 4, ISOFORM A"/>
    <property type="match status" value="1"/>
</dbReference>
<keyword evidence="1" id="KW-0479">Metal-binding</keyword>
<comment type="caution">
    <text evidence="7">The sequence shown here is derived from an EMBL/GenBank/DDBJ whole genome shotgun (WGS) entry which is preliminary data.</text>
</comment>
<keyword evidence="2 4" id="KW-0863">Zinc-finger</keyword>
<feature type="compositionally biased region" description="Low complexity" evidence="5">
    <location>
        <begin position="196"/>
        <end position="221"/>
    </location>
</feature>
<dbReference type="InterPro" id="IPR002893">
    <property type="entry name" value="Znf_MYND"/>
</dbReference>